<proteinExistence type="predicted"/>
<sequence length="131" mass="15611">MASREASGSSGRGGTGRGKGIDYKQRRLSTEVRGTDSGKKVTFRLEDEKKEEVKRRGSRGEREYSIGEEIKLMREERKAFIENIREERSVRKSRKVKERFWEEKIRGIEEKMIERENKVKEWIERECREKV</sequence>
<dbReference type="EMBL" id="KQ978812">
    <property type="protein sequence ID" value="KYN28173.1"/>
    <property type="molecule type" value="Genomic_DNA"/>
</dbReference>
<accession>A0A151JP84</accession>
<evidence type="ECO:0000256" key="1">
    <source>
        <dbReference type="SAM" id="MobiDB-lite"/>
    </source>
</evidence>
<organism evidence="2 3">
    <name type="scientific">Trachymyrmex cornetzi</name>
    <dbReference type="NCBI Taxonomy" id="471704"/>
    <lineage>
        <taxon>Eukaryota</taxon>
        <taxon>Metazoa</taxon>
        <taxon>Ecdysozoa</taxon>
        <taxon>Arthropoda</taxon>
        <taxon>Hexapoda</taxon>
        <taxon>Insecta</taxon>
        <taxon>Pterygota</taxon>
        <taxon>Neoptera</taxon>
        <taxon>Endopterygota</taxon>
        <taxon>Hymenoptera</taxon>
        <taxon>Apocrita</taxon>
        <taxon>Aculeata</taxon>
        <taxon>Formicoidea</taxon>
        <taxon>Formicidae</taxon>
        <taxon>Myrmicinae</taxon>
        <taxon>Trachymyrmex</taxon>
    </lineage>
</organism>
<keyword evidence="3" id="KW-1185">Reference proteome</keyword>
<gene>
    <name evidence="2" type="ORF">ALC57_02419</name>
</gene>
<dbReference type="AlphaFoldDB" id="A0A151JP84"/>
<name>A0A151JP84_9HYME</name>
<evidence type="ECO:0000313" key="3">
    <source>
        <dbReference type="Proteomes" id="UP000078492"/>
    </source>
</evidence>
<evidence type="ECO:0000313" key="2">
    <source>
        <dbReference type="EMBL" id="KYN28173.1"/>
    </source>
</evidence>
<dbReference type="Proteomes" id="UP000078492">
    <property type="component" value="Unassembled WGS sequence"/>
</dbReference>
<reference evidence="2 3" key="1">
    <citation type="submission" date="2015-09" db="EMBL/GenBank/DDBJ databases">
        <title>Trachymyrmex cornetzi WGS genome.</title>
        <authorList>
            <person name="Nygaard S."/>
            <person name="Hu H."/>
            <person name="Boomsma J."/>
            <person name="Zhang G."/>
        </authorList>
    </citation>
    <scope>NUCLEOTIDE SEQUENCE [LARGE SCALE GENOMIC DNA]</scope>
    <source>
        <strain evidence="2">Tcor2-1</strain>
        <tissue evidence="2">Whole body</tissue>
    </source>
</reference>
<feature type="compositionally biased region" description="Basic and acidic residues" evidence="1">
    <location>
        <begin position="19"/>
        <end position="36"/>
    </location>
</feature>
<protein>
    <submittedName>
        <fullName evidence="2">Uncharacterized protein</fullName>
    </submittedName>
</protein>
<feature type="region of interest" description="Disordered" evidence="1">
    <location>
        <begin position="1"/>
        <end position="36"/>
    </location>
</feature>